<dbReference type="GO" id="GO:0005096">
    <property type="term" value="F:GTPase activator activity"/>
    <property type="evidence" value="ECO:0007669"/>
    <property type="project" value="UniProtKB-KW"/>
</dbReference>
<dbReference type="PANTHER" id="PTHR20913:SF7">
    <property type="entry name" value="RE60063P"/>
    <property type="match status" value="1"/>
</dbReference>
<feature type="region of interest" description="Disordered" evidence="2">
    <location>
        <begin position="1"/>
        <end position="43"/>
    </location>
</feature>
<reference evidence="4" key="1">
    <citation type="journal article" date="2008" name="Genome Biol.">
        <title>The genome sequence of the model ascomycete fungus Podospora anserina.</title>
        <authorList>
            <person name="Espagne E."/>
            <person name="Lespinet O."/>
            <person name="Malagnac F."/>
            <person name="Da Silva C."/>
            <person name="Jaillon O."/>
            <person name="Porcel B.M."/>
            <person name="Couloux A."/>
            <person name="Aury J.-M."/>
            <person name="Segurens B."/>
            <person name="Poulain J."/>
            <person name="Anthouard V."/>
            <person name="Grossetete S."/>
            <person name="Khalili H."/>
            <person name="Coppin E."/>
            <person name="Dequard-Chablat M."/>
            <person name="Picard M."/>
            <person name="Contamine V."/>
            <person name="Arnaise S."/>
            <person name="Bourdais A."/>
            <person name="Berteaux-Lecellier V."/>
            <person name="Gautheret D."/>
            <person name="de Vries R.P."/>
            <person name="Battaglia E."/>
            <person name="Coutinho P.M."/>
            <person name="Danchin E.G.J."/>
            <person name="Henrissat B."/>
            <person name="El Khoury R."/>
            <person name="Sainsard-Chanet A."/>
            <person name="Boivin A."/>
            <person name="Pinan-Lucarre B."/>
            <person name="Sellem C.H."/>
            <person name="Debuchy R."/>
            <person name="Wincker P."/>
            <person name="Weissenbach J."/>
            <person name="Silar P."/>
        </authorList>
    </citation>
    <scope>NUCLEOTIDE SEQUENCE [LARGE SCALE GENOMIC DNA]</scope>
    <source>
        <strain evidence="4">S mat+</strain>
    </source>
</reference>
<dbReference type="InterPro" id="IPR045913">
    <property type="entry name" value="TBC20/Gyp8-like"/>
</dbReference>
<dbReference type="EMBL" id="CU638743">
    <property type="protein sequence ID" value="CAP70353.1"/>
    <property type="molecule type" value="Genomic_DNA"/>
</dbReference>
<protein>
    <submittedName>
        <fullName evidence="4">Podospora anserina S mat+ genomic DNA chromosome 3, supercontig 2</fullName>
    </submittedName>
</protein>
<gene>
    <name evidence="4" type="ORF">PODANS_3_4360</name>
</gene>
<dbReference type="SUPFAM" id="SSF47923">
    <property type="entry name" value="Ypt/Rab-GAP domain of gyp1p"/>
    <property type="match status" value="2"/>
</dbReference>
<dbReference type="VEuPathDB" id="FungiDB:PODANS_3_4360"/>
<sequence>MDMMLGPEPETNTADFDEKPIKMEDPIDEKPPDPKDEAAEQKKKEILNACKTRDFAALRTLAASPGGFLTDTIRQQAWPLLLGIPPPSDTKPEEEEEEEEEDWKSLPPHKDESQVQLDVNRAFVYYPNDQNDTQLSHSKTLLSTLIIRTLRHHPYLSYFQGYHDICQVLLLTLPPALQPAALAHLSLLRIRDFMLPNLHPAIAQLRLLPDILRSSDPELWQHLSSTEPFFALSGTLTMYAHDITSLGEITRLFDVLLARDPVFSLYLFAAIVRSRRGELLDIPEDEPEMLHSVLSKLPQPLDLEGLISQAVELEREYPPEGLRGWG</sequence>
<dbReference type="InterPro" id="IPR000195">
    <property type="entry name" value="Rab-GAP-TBC_dom"/>
</dbReference>
<feature type="non-terminal residue" evidence="4">
    <location>
        <position position="326"/>
    </location>
</feature>
<evidence type="ECO:0000313" key="4">
    <source>
        <dbReference type="EMBL" id="CAP70353.1"/>
    </source>
</evidence>
<feature type="compositionally biased region" description="Basic and acidic residues" evidence="2">
    <location>
        <begin position="16"/>
        <end position="43"/>
    </location>
</feature>
<dbReference type="GO" id="GO:0005789">
    <property type="term" value="C:endoplasmic reticulum membrane"/>
    <property type="evidence" value="ECO:0007669"/>
    <property type="project" value="TreeGrafter"/>
</dbReference>
<dbReference type="PROSITE" id="PS50086">
    <property type="entry name" value="TBC_RABGAP"/>
    <property type="match status" value="1"/>
</dbReference>
<dbReference type="InterPro" id="IPR035969">
    <property type="entry name" value="Rab-GAP_TBC_sf"/>
</dbReference>
<proteinExistence type="predicted"/>
<dbReference type="GO" id="GO:0006888">
    <property type="term" value="P:endoplasmic reticulum to Golgi vesicle-mediated transport"/>
    <property type="evidence" value="ECO:0007669"/>
    <property type="project" value="TreeGrafter"/>
</dbReference>
<dbReference type="Gene3D" id="1.10.8.1310">
    <property type="match status" value="1"/>
</dbReference>
<dbReference type="KEGG" id="pan:PODANSg6256"/>
<dbReference type="GeneID" id="6194161"/>
<dbReference type="FunFam" id="1.10.8.1310:FF:000005">
    <property type="entry name" value="GTPase-activating protein gyp10"/>
    <property type="match status" value="1"/>
</dbReference>
<reference evidence="4" key="2">
    <citation type="submission" date="2008-07" db="EMBL/GenBank/DDBJ databases">
        <authorList>
            <person name="Genoscope - CEA"/>
        </authorList>
    </citation>
    <scope>NUCLEOTIDE SEQUENCE</scope>
    <source>
        <strain evidence="4">S mat+</strain>
    </source>
</reference>
<name>B2AZ73_PODAN</name>
<dbReference type="FunFam" id="1.10.472.80:FF:000060">
    <property type="entry name" value="TBC domain protein, putative"/>
    <property type="match status" value="1"/>
</dbReference>
<evidence type="ECO:0000256" key="1">
    <source>
        <dbReference type="ARBA" id="ARBA00022468"/>
    </source>
</evidence>
<feature type="domain" description="Rab-GAP TBC" evidence="3">
    <location>
        <begin position="68"/>
        <end position="260"/>
    </location>
</feature>
<dbReference type="SMART" id="SM00164">
    <property type="entry name" value="TBC"/>
    <property type="match status" value="1"/>
</dbReference>
<keyword evidence="1" id="KW-0343">GTPase activation</keyword>
<accession>B2AZ73</accession>
<evidence type="ECO:0000256" key="2">
    <source>
        <dbReference type="SAM" id="MobiDB-lite"/>
    </source>
</evidence>
<organism evidence="4">
    <name type="scientific">Podospora anserina (strain S / ATCC MYA-4624 / DSM 980 / FGSC 10383)</name>
    <name type="common">Pleurage anserina</name>
    <dbReference type="NCBI Taxonomy" id="515849"/>
    <lineage>
        <taxon>Eukaryota</taxon>
        <taxon>Fungi</taxon>
        <taxon>Dikarya</taxon>
        <taxon>Ascomycota</taxon>
        <taxon>Pezizomycotina</taxon>
        <taxon>Sordariomycetes</taxon>
        <taxon>Sordariomycetidae</taxon>
        <taxon>Sordariales</taxon>
        <taxon>Podosporaceae</taxon>
        <taxon>Podospora</taxon>
        <taxon>Podospora anserina</taxon>
    </lineage>
</organism>
<feature type="region of interest" description="Disordered" evidence="2">
    <location>
        <begin position="81"/>
        <end position="112"/>
    </location>
</feature>
<dbReference type="HOGENOM" id="CLU_039465_0_1_1"/>
<dbReference type="RefSeq" id="XP_001909221.1">
    <property type="nucleotide sequence ID" value="XM_001909186.1"/>
</dbReference>
<dbReference type="PANTHER" id="PTHR20913">
    <property type="entry name" value="TBC1 DOMAIN FAMILY MEMBER 20/GTPASE"/>
    <property type="match status" value="1"/>
</dbReference>
<dbReference type="Gene3D" id="1.10.472.80">
    <property type="entry name" value="Ypt/Rab-GAP domain of gyp1p, domain 3"/>
    <property type="match status" value="1"/>
</dbReference>
<dbReference type="Pfam" id="PF00566">
    <property type="entry name" value="RabGAP-TBC"/>
    <property type="match status" value="1"/>
</dbReference>
<dbReference type="OrthoDB" id="206700at2759"/>
<evidence type="ECO:0000259" key="3">
    <source>
        <dbReference type="PROSITE" id="PS50086"/>
    </source>
</evidence>
<dbReference type="AlphaFoldDB" id="B2AZ73"/>
<feature type="compositionally biased region" description="Acidic residues" evidence="2">
    <location>
        <begin position="92"/>
        <end position="102"/>
    </location>
</feature>